<feature type="non-terminal residue" evidence="2">
    <location>
        <position position="75"/>
    </location>
</feature>
<dbReference type="EMBL" id="RBUA01000736">
    <property type="protein sequence ID" value="RMU56011.1"/>
    <property type="molecule type" value="Genomic_DNA"/>
</dbReference>
<comment type="caution">
    <text evidence="2">The sequence shown here is derived from an EMBL/GenBank/DDBJ whole genome shotgun (WGS) entry which is preliminary data.</text>
</comment>
<gene>
    <name evidence="2" type="ORF">ALP29_00249</name>
</gene>
<protein>
    <submittedName>
        <fullName evidence="2">Uncharacterized protein</fullName>
    </submittedName>
</protein>
<accession>A0A3M5VCV5</accession>
<feature type="region of interest" description="Disordered" evidence="1">
    <location>
        <begin position="55"/>
        <end position="75"/>
    </location>
</feature>
<sequence>VTLRVTDLRRIAILKTGRRASHGSWDYRSSRSSVGMPCVTLRVTDLRRIAILKTGRRASHDSRDYRSSSSSGMPC</sequence>
<proteinExistence type="predicted"/>
<name>A0A3M5VCV5_PSESX</name>
<dbReference type="AlphaFoldDB" id="A0A3M5VCV5"/>
<evidence type="ECO:0000313" key="3">
    <source>
        <dbReference type="Proteomes" id="UP000280395"/>
    </source>
</evidence>
<evidence type="ECO:0000256" key="1">
    <source>
        <dbReference type="SAM" id="MobiDB-lite"/>
    </source>
</evidence>
<reference evidence="2 3" key="1">
    <citation type="submission" date="2018-08" db="EMBL/GenBank/DDBJ databases">
        <title>Recombination of ecologically and evolutionarily significant loci maintains genetic cohesion in the Pseudomonas syringae species complex.</title>
        <authorList>
            <person name="Dillon M."/>
            <person name="Thakur S."/>
            <person name="Almeida R.N.D."/>
            <person name="Weir B.S."/>
            <person name="Guttman D.S."/>
        </authorList>
    </citation>
    <scope>NUCLEOTIDE SEQUENCE [LARGE SCALE GENOMIC DNA]</scope>
    <source>
        <strain evidence="2 3">ICMP 14479</strain>
    </source>
</reference>
<feature type="non-terminal residue" evidence="2">
    <location>
        <position position="1"/>
    </location>
</feature>
<evidence type="ECO:0000313" key="2">
    <source>
        <dbReference type="EMBL" id="RMU56011.1"/>
    </source>
</evidence>
<dbReference type="Proteomes" id="UP000280395">
    <property type="component" value="Unassembled WGS sequence"/>
</dbReference>
<organism evidence="2 3">
    <name type="scientific">Pseudomonas syringae pv. avii</name>
    <dbReference type="NCBI Taxonomy" id="663959"/>
    <lineage>
        <taxon>Bacteria</taxon>
        <taxon>Pseudomonadati</taxon>
        <taxon>Pseudomonadota</taxon>
        <taxon>Gammaproteobacteria</taxon>
        <taxon>Pseudomonadales</taxon>
        <taxon>Pseudomonadaceae</taxon>
        <taxon>Pseudomonas</taxon>
        <taxon>Pseudomonas syringae</taxon>
    </lineage>
</organism>